<evidence type="ECO:0000259" key="2">
    <source>
        <dbReference type="Pfam" id="PF13354"/>
    </source>
</evidence>
<dbReference type="InterPro" id="IPR000871">
    <property type="entry name" value="Beta-lactam_class-A"/>
</dbReference>
<dbReference type="GO" id="GO:0030655">
    <property type="term" value="P:beta-lactam antibiotic catabolic process"/>
    <property type="evidence" value="ECO:0007669"/>
    <property type="project" value="InterPro"/>
</dbReference>
<dbReference type="EC" id="3.5.2.6" evidence="3"/>
<dbReference type="Pfam" id="PF13354">
    <property type="entry name" value="Beta-lactamase2"/>
    <property type="match status" value="1"/>
</dbReference>
<gene>
    <name evidence="3" type="ORF">HNR10_000059</name>
</gene>
<dbReference type="Gene3D" id="3.40.710.10">
    <property type="entry name" value="DD-peptidase/beta-lactamase superfamily"/>
    <property type="match status" value="1"/>
</dbReference>
<dbReference type="AlphaFoldDB" id="A0A7Z0J7M3"/>
<dbReference type="GO" id="GO:0008800">
    <property type="term" value="F:beta-lactamase activity"/>
    <property type="evidence" value="ECO:0007669"/>
    <property type="project" value="UniProtKB-EC"/>
</dbReference>
<accession>A0A7Z0J7M3</accession>
<evidence type="ECO:0000256" key="1">
    <source>
        <dbReference type="SAM" id="MobiDB-lite"/>
    </source>
</evidence>
<dbReference type="SUPFAM" id="SSF56601">
    <property type="entry name" value="beta-lactamase/transpeptidase-like"/>
    <property type="match status" value="1"/>
</dbReference>
<evidence type="ECO:0000313" key="3">
    <source>
        <dbReference type="EMBL" id="NYJ32178.1"/>
    </source>
</evidence>
<feature type="region of interest" description="Disordered" evidence="1">
    <location>
        <begin position="266"/>
        <end position="290"/>
    </location>
</feature>
<dbReference type="EMBL" id="JACCFS010000001">
    <property type="protein sequence ID" value="NYJ32178.1"/>
    <property type="molecule type" value="Genomic_DNA"/>
</dbReference>
<dbReference type="PANTHER" id="PTHR35333:SF3">
    <property type="entry name" value="BETA-LACTAMASE-TYPE TRANSPEPTIDASE FOLD CONTAINING PROTEIN"/>
    <property type="match status" value="1"/>
</dbReference>
<dbReference type="GO" id="GO:0046677">
    <property type="term" value="P:response to antibiotic"/>
    <property type="evidence" value="ECO:0007669"/>
    <property type="project" value="InterPro"/>
</dbReference>
<feature type="region of interest" description="Disordered" evidence="1">
    <location>
        <begin position="143"/>
        <end position="162"/>
    </location>
</feature>
<dbReference type="InterPro" id="IPR045155">
    <property type="entry name" value="Beta-lactam_cat"/>
</dbReference>
<sequence length="290" mass="30410">MSTTDTPAPRVHVRDIDGTGELGHRADEPLALASVAKVLITLEFARQAATGALDPAERVVARREDRLGGSGTAGFADDVELSLRDCANLAMTISDNTAADLIEARVGTEPVDLLVRELGLEHTRFVGGPRALLRAMLDDARATGADPAAPRPPDPARVTSSTPRDLTRLLQLVWTDAAAPPRACAFVRELMARQLVRTRLGSAFAPPIRVSGKTGTLPGLRMEAGVVEYPDGHRYAVAVAAVGAQAHGHGPEVDAALGRAARAAVERLRGRPGTDPRAPAPPAGPADVIR</sequence>
<comment type="caution">
    <text evidence="3">The sequence shown here is derived from an EMBL/GenBank/DDBJ whole genome shotgun (WGS) entry which is preliminary data.</text>
</comment>
<dbReference type="InterPro" id="IPR012338">
    <property type="entry name" value="Beta-lactam/transpept-like"/>
</dbReference>
<name>A0A7Z0J7M3_9ACTN</name>
<keyword evidence="3" id="KW-0378">Hydrolase</keyword>
<proteinExistence type="predicted"/>
<dbReference type="PANTHER" id="PTHR35333">
    <property type="entry name" value="BETA-LACTAMASE"/>
    <property type="match status" value="1"/>
</dbReference>
<dbReference type="RefSeq" id="WP_312889013.1">
    <property type="nucleotide sequence ID" value="NZ_JACCFS010000001.1"/>
</dbReference>
<organism evidence="3 4">
    <name type="scientific">Nocardiopsis aegyptia</name>
    <dbReference type="NCBI Taxonomy" id="220378"/>
    <lineage>
        <taxon>Bacteria</taxon>
        <taxon>Bacillati</taxon>
        <taxon>Actinomycetota</taxon>
        <taxon>Actinomycetes</taxon>
        <taxon>Streptosporangiales</taxon>
        <taxon>Nocardiopsidaceae</taxon>
        <taxon>Nocardiopsis</taxon>
    </lineage>
</organism>
<reference evidence="3 4" key="1">
    <citation type="submission" date="2020-07" db="EMBL/GenBank/DDBJ databases">
        <title>Sequencing the genomes of 1000 actinobacteria strains.</title>
        <authorList>
            <person name="Klenk H.-P."/>
        </authorList>
    </citation>
    <scope>NUCLEOTIDE SEQUENCE [LARGE SCALE GENOMIC DNA]</scope>
    <source>
        <strain evidence="3 4">DSM 44442</strain>
    </source>
</reference>
<protein>
    <submittedName>
        <fullName evidence="3">Beta-lactamase class A</fullName>
        <ecNumber evidence="3">3.5.2.6</ecNumber>
    </submittedName>
</protein>
<keyword evidence="4" id="KW-1185">Reference proteome</keyword>
<feature type="domain" description="Beta-lactamase class A catalytic" evidence="2">
    <location>
        <begin position="11"/>
        <end position="240"/>
    </location>
</feature>
<evidence type="ECO:0000313" key="4">
    <source>
        <dbReference type="Proteomes" id="UP000572051"/>
    </source>
</evidence>
<dbReference type="Proteomes" id="UP000572051">
    <property type="component" value="Unassembled WGS sequence"/>
</dbReference>